<gene>
    <name evidence="3" type="ORF">EYC80_009382</name>
</gene>
<evidence type="ECO:0000313" key="3">
    <source>
        <dbReference type="EMBL" id="KAB8293906.1"/>
    </source>
</evidence>
<feature type="region of interest" description="Disordered" evidence="1">
    <location>
        <begin position="1"/>
        <end position="46"/>
    </location>
</feature>
<keyword evidence="4" id="KW-1185">Reference proteome</keyword>
<proteinExistence type="predicted"/>
<dbReference type="Pfam" id="PF20150">
    <property type="entry name" value="2EXR"/>
    <property type="match status" value="1"/>
</dbReference>
<dbReference type="EMBL" id="VIGI01000011">
    <property type="protein sequence ID" value="KAB8293906.1"/>
    <property type="molecule type" value="Genomic_DNA"/>
</dbReference>
<feature type="domain" description="2EXR" evidence="2">
    <location>
        <begin position="50"/>
        <end position="158"/>
    </location>
</feature>
<protein>
    <recommendedName>
        <fullName evidence="2">2EXR domain-containing protein</fullName>
    </recommendedName>
</protein>
<organism evidence="3 4">
    <name type="scientific">Monilinia laxa</name>
    <name type="common">Brown rot fungus</name>
    <name type="synonym">Sclerotinia laxa</name>
    <dbReference type="NCBI Taxonomy" id="61186"/>
    <lineage>
        <taxon>Eukaryota</taxon>
        <taxon>Fungi</taxon>
        <taxon>Dikarya</taxon>
        <taxon>Ascomycota</taxon>
        <taxon>Pezizomycotina</taxon>
        <taxon>Leotiomycetes</taxon>
        <taxon>Helotiales</taxon>
        <taxon>Sclerotiniaceae</taxon>
        <taxon>Monilinia</taxon>
    </lineage>
</organism>
<evidence type="ECO:0000259" key="2">
    <source>
        <dbReference type="Pfam" id="PF20150"/>
    </source>
</evidence>
<reference evidence="3 4" key="1">
    <citation type="submission" date="2019-06" db="EMBL/GenBank/DDBJ databases">
        <title>Genome Sequence of the Brown Rot Fungal Pathogen Monilinia laxa.</title>
        <authorList>
            <person name="De Miccolis Angelini R.M."/>
            <person name="Landi L."/>
            <person name="Abate D."/>
            <person name="Pollastro S."/>
            <person name="Romanazzi G."/>
            <person name="Faretra F."/>
        </authorList>
    </citation>
    <scope>NUCLEOTIDE SEQUENCE [LARGE SCALE GENOMIC DNA]</scope>
    <source>
        <strain evidence="3 4">Mlax316</strain>
    </source>
</reference>
<comment type="caution">
    <text evidence="3">The sequence shown here is derived from an EMBL/GenBank/DDBJ whole genome shotgun (WGS) entry which is preliminary data.</text>
</comment>
<sequence length="390" mass="45198">MGSLNSSSLPSPSDASASKRPLASTQKVTDIENGRTQDSGTVNARKADERFPQEVWDAIWRIVVDDNPRNVDIWAWSVGHRLFWDTPHDQNTGDPWQHGDADQWEPFRFMTTQIVPPILHVSARSRVIGLEYYKLSFGVSIPTSAGEYKIQPRIYYHILNDCICPMGRFDYNSVRCFWEALPEGAPAMALNLCSFPYNGKESEEDGNEINRDEFGDEDWRGTDGCPQPFQKMMAPYDLVNGVLKKVAKVYLYNYTEYFCKRGPRDFRFIPFVKTPEHQEPTYTERLNFRHLTVLPVEDSDHRTADRLLKASERIPSTMEYDNLCINWGKWLKYGGLDYIKNGGLKPSEVWVNHNTKKNSWQKNRFFHELQPWEEQQFINRGDPAIKANEP</sequence>
<accession>A0A5N6JXN5</accession>
<feature type="compositionally biased region" description="Low complexity" evidence="1">
    <location>
        <begin position="1"/>
        <end position="18"/>
    </location>
</feature>
<dbReference type="Proteomes" id="UP000326757">
    <property type="component" value="Unassembled WGS sequence"/>
</dbReference>
<evidence type="ECO:0000313" key="4">
    <source>
        <dbReference type="Proteomes" id="UP000326757"/>
    </source>
</evidence>
<name>A0A5N6JXN5_MONLA</name>
<dbReference type="AlphaFoldDB" id="A0A5N6JXN5"/>
<evidence type="ECO:0000256" key="1">
    <source>
        <dbReference type="SAM" id="MobiDB-lite"/>
    </source>
</evidence>
<dbReference type="OrthoDB" id="3473305at2759"/>
<dbReference type="InterPro" id="IPR045518">
    <property type="entry name" value="2EXR"/>
</dbReference>